<keyword evidence="7 9" id="KW-0472">Membrane</keyword>
<comment type="subcellular location">
    <subcellularLocation>
        <location evidence="1 9">Cell inner membrane</location>
        <topology evidence="1 9">Multi-pass membrane protein</topology>
    </subcellularLocation>
</comment>
<dbReference type="Proteomes" id="UP000219327">
    <property type="component" value="Unassembled WGS sequence"/>
</dbReference>
<dbReference type="AlphaFoldDB" id="A0A2A5X176"/>
<keyword evidence="5 9" id="KW-0812">Transmembrane</keyword>
<gene>
    <name evidence="11" type="ORF">CNE99_00070</name>
</gene>
<comment type="subunit">
    <text evidence="9">The complex comprises the extracytoplasmic solute receptor protein and the two transmembrane proteins.</text>
</comment>
<dbReference type="PANTHER" id="PTHR35011">
    <property type="entry name" value="2,3-DIKETO-L-GULONATE TRAP TRANSPORTER SMALL PERMEASE PROTEIN YIAM"/>
    <property type="match status" value="1"/>
</dbReference>
<feature type="domain" description="Tripartite ATP-independent periplasmic transporters DctQ component" evidence="10">
    <location>
        <begin position="39"/>
        <end position="170"/>
    </location>
</feature>
<proteinExistence type="inferred from homology"/>
<sequence length="180" mass="19807">MTIMKLPRTPKTVLKNVAQTLDRAIVFIGNISSLASVIMVVLTLGVVVLRYLFSANVIPIQETVIYLHSVLIMAGIAYGLASDTHVRVDIFYSQFSHRVRRWLDIGGTLTLLLPVAGFLLWSSIDYVSLSFRIRESSAEPGGLPFVYLQKALIPLMAILVLLQGIARIIRAPDPDGHAHG</sequence>
<feature type="transmembrane region" description="Helical" evidence="9">
    <location>
        <begin position="102"/>
        <end position="124"/>
    </location>
</feature>
<name>A0A2A5X176_9GAMM</name>
<dbReference type="InterPro" id="IPR055348">
    <property type="entry name" value="DctQ"/>
</dbReference>
<dbReference type="Pfam" id="PF04290">
    <property type="entry name" value="DctQ"/>
    <property type="match status" value="1"/>
</dbReference>
<evidence type="ECO:0000313" key="12">
    <source>
        <dbReference type="Proteomes" id="UP000219327"/>
    </source>
</evidence>
<feature type="transmembrane region" description="Helical" evidence="9">
    <location>
        <begin position="144"/>
        <end position="162"/>
    </location>
</feature>
<dbReference type="GO" id="GO:0005886">
    <property type="term" value="C:plasma membrane"/>
    <property type="evidence" value="ECO:0007669"/>
    <property type="project" value="UniProtKB-SubCell"/>
</dbReference>
<evidence type="ECO:0000256" key="8">
    <source>
        <dbReference type="ARBA" id="ARBA00038436"/>
    </source>
</evidence>
<keyword evidence="6 9" id="KW-1133">Transmembrane helix</keyword>
<feature type="transmembrane region" description="Helical" evidence="9">
    <location>
        <begin position="24"/>
        <end position="52"/>
    </location>
</feature>
<feature type="transmembrane region" description="Helical" evidence="9">
    <location>
        <begin position="64"/>
        <end position="81"/>
    </location>
</feature>
<evidence type="ECO:0000256" key="1">
    <source>
        <dbReference type="ARBA" id="ARBA00004429"/>
    </source>
</evidence>
<keyword evidence="2 9" id="KW-0813">Transport</keyword>
<comment type="caution">
    <text evidence="11">The sequence shown here is derived from an EMBL/GenBank/DDBJ whole genome shotgun (WGS) entry which is preliminary data.</text>
</comment>
<accession>A0A2A5X176</accession>
<dbReference type="PANTHER" id="PTHR35011:SF4">
    <property type="entry name" value="SLL1102 PROTEIN"/>
    <property type="match status" value="1"/>
</dbReference>
<dbReference type="EMBL" id="NTKD01000001">
    <property type="protein sequence ID" value="PDH42154.1"/>
    <property type="molecule type" value="Genomic_DNA"/>
</dbReference>
<comment type="similarity">
    <text evidence="8 9">Belongs to the TRAP transporter small permease family.</text>
</comment>
<protein>
    <recommendedName>
        <fullName evidence="9">TRAP transporter small permease protein</fullName>
    </recommendedName>
</protein>
<reference evidence="11 12" key="1">
    <citation type="submission" date="2017-08" db="EMBL/GenBank/DDBJ databases">
        <title>Fine stratification of microbial communities through a metagenomic profile of the photic zone.</title>
        <authorList>
            <person name="Haro-Moreno J.M."/>
            <person name="Lopez-Perez M."/>
            <person name="De La Torre J."/>
            <person name="Picazo A."/>
            <person name="Camacho A."/>
            <person name="Rodriguez-Valera F."/>
        </authorList>
    </citation>
    <scope>NUCLEOTIDE SEQUENCE [LARGE SCALE GENOMIC DNA]</scope>
    <source>
        <strain evidence="11">MED-G24</strain>
    </source>
</reference>
<evidence type="ECO:0000256" key="4">
    <source>
        <dbReference type="ARBA" id="ARBA00022519"/>
    </source>
</evidence>
<organism evidence="11 12">
    <name type="scientific">OM182 bacterium MED-G24</name>
    <dbReference type="NCBI Taxonomy" id="1986255"/>
    <lineage>
        <taxon>Bacteria</taxon>
        <taxon>Pseudomonadati</taxon>
        <taxon>Pseudomonadota</taxon>
        <taxon>Gammaproteobacteria</taxon>
        <taxon>OMG group</taxon>
        <taxon>OM182 clade</taxon>
    </lineage>
</organism>
<evidence type="ECO:0000256" key="5">
    <source>
        <dbReference type="ARBA" id="ARBA00022692"/>
    </source>
</evidence>
<dbReference type="GO" id="GO:0022857">
    <property type="term" value="F:transmembrane transporter activity"/>
    <property type="evidence" value="ECO:0007669"/>
    <property type="project" value="UniProtKB-UniRule"/>
</dbReference>
<keyword evidence="4 9" id="KW-0997">Cell inner membrane</keyword>
<evidence type="ECO:0000313" key="11">
    <source>
        <dbReference type="EMBL" id="PDH42154.1"/>
    </source>
</evidence>
<evidence type="ECO:0000256" key="7">
    <source>
        <dbReference type="ARBA" id="ARBA00023136"/>
    </source>
</evidence>
<comment type="function">
    <text evidence="9">Part of the tripartite ATP-independent periplasmic (TRAP) transport system.</text>
</comment>
<evidence type="ECO:0000256" key="9">
    <source>
        <dbReference type="RuleBase" id="RU369079"/>
    </source>
</evidence>
<evidence type="ECO:0000259" key="10">
    <source>
        <dbReference type="Pfam" id="PF04290"/>
    </source>
</evidence>
<evidence type="ECO:0000256" key="6">
    <source>
        <dbReference type="ARBA" id="ARBA00022989"/>
    </source>
</evidence>
<evidence type="ECO:0000256" key="3">
    <source>
        <dbReference type="ARBA" id="ARBA00022475"/>
    </source>
</evidence>
<keyword evidence="3" id="KW-1003">Cell membrane</keyword>
<dbReference type="InterPro" id="IPR007387">
    <property type="entry name" value="TRAP_DctQ"/>
</dbReference>
<evidence type="ECO:0000256" key="2">
    <source>
        <dbReference type="ARBA" id="ARBA00022448"/>
    </source>
</evidence>